<evidence type="ECO:0000313" key="1">
    <source>
        <dbReference type="EMBL" id="SVC62042.1"/>
    </source>
</evidence>
<proteinExistence type="predicted"/>
<organism evidence="1">
    <name type="scientific">marine metagenome</name>
    <dbReference type="NCBI Taxonomy" id="408172"/>
    <lineage>
        <taxon>unclassified sequences</taxon>
        <taxon>metagenomes</taxon>
        <taxon>ecological metagenomes</taxon>
    </lineage>
</organism>
<accession>A0A382NQM4</accession>
<reference evidence="1" key="1">
    <citation type="submission" date="2018-05" db="EMBL/GenBank/DDBJ databases">
        <authorList>
            <person name="Lanie J.A."/>
            <person name="Ng W.-L."/>
            <person name="Kazmierczak K.M."/>
            <person name="Andrzejewski T.M."/>
            <person name="Davidsen T.M."/>
            <person name="Wayne K.J."/>
            <person name="Tettelin H."/>
            <person name="Glass J.I."/>
            <person name="Rusch D."/>
            <person name="Podicherti R."/>
            <person name="Tsui H.-C.T."/>
            <person name="Winkler M.E."/>
        </authorList>
    </citation>
    <scope>NUCLEOTIDE SEQUENCE</scope>
</reference>
<dbReference type="AlphaFoldDB" id="A0A382NQM4"/>
<protein>
    <submittedName>
        <fullName evidence="1">Uncharacterized protein</fullName>
    </submittedName>
</protein>
<dbReference type="EMBL" id="UINC01101325">
    <property type="protein sequence ID" value="SVC62042.1"/>
    <property type="molecule type" value="Genomic_DNA"/>
</dbReference>
<gene>
    <name evidence="1" type="ORF">METZ01_LOCUS314896</name>
</gene>
<feature type="non-terminal residue" evidence="1">
    <location>
        <position position="83"/>
    </location>
</feature>
<name>A0A382NQM4_9ZZZZ</name>
<sequence length="83" mass="9439">MGYVDIHGHVSAPPALYAYQAGLMSARAFHGKGKIRASDEEIVNAASNHVQRLKDYNIDRQFISARPFSMMHSRKPEIIVHWF</sequence>